<proteinExistence type="predicted"/>
<evidence type="ECO:0000313" key="3">
    <source>
        <dbReference type="Proteomes" id="UP000186583"/>
    </source>
</evidence>
<protein>
    <submittedName>
        <fullName evidence="2">Uncharacterized protein</fullName>
    </submittedName>
</protein>
<reference evidence="2 3" key="1">
    <citation type="submission" date="2016-11" db="EMBL/GenBank/DDBJ databases">
        <title>Draft Genome Assembly of Colletotrichum chlorophyti a pathogen of herbaceous plants.</title>
        <authorList>
            <person name="Gan P."/>
            <person name="Narusaka M."/>
            <person name="Tsushima A."/>
            <person name="Narusaka Y."/>
            <person name="Takano Y."/>
            <person name="Shirasu K."/>
        </authorList>
    </citation>
    <scope>NUCLEOTIDE SEQUENCE [LARGE SCALE GENOMIC DNA]</scope>
    <source>
        <strain evidence="2 3">NTL11</strain>
    </source>
</reference>
<dbReference type="AlphaFoldDB" id="A0A1Q8RY04"/>
<feature type="compositionally biased region" description="Polar residues" evidence="1">
    <location>
        <begin position="44"/>
        <end position="55"/>
    </location>
</feature>
<dbReference type="OrthoDB" id="5229017at2759"/>
<feature type="compositionally biased region" description="Basic and acidic residues" evidence="1">
    <location>
        <begin position="114"/>
        <end position="127"/>
    </location>
</feature>
<keyword evidence="3" id="KW-1185">Reference proteome</keyword>
<feature type="compositionally biased region" description="Polar residues" evidence="1">
    <location>
        <begin position="128"/>
        <end position="138"/>
    </location>
</feature>
<feature type="region of interest" description="Disordered" evidence="1">
    <location>
        <begin position="346"/>
        <end position="367"/>
    </location>
</feature>
<dbReference type="STRING" id="708187.A0A1Q8RY04"/>
<sequence>MSFDSDETSGKGRVAVPSAIKGNFIAVSPRRHRSPSPRKHKPNKSVQINLNLTENQMDRLTDVFASNSDSPSRRGRTDNFTRSRSPVGASNFAVPRAHKTHDYRENHPQGTDGQEGHKTGQDGHESDSTTFSELMPNSTQKATDYIASNIAERRRHQTPAPVHVEDRRQYTTLLDTYKDMPPSSVAKPVANPVTPDNLSPTSFGQVDSSSIYSQQDNEPSPLHIQRDDIPRHIENVLQSYSGWKGPNAPALPPGMPNRGGDQEHALHRGRLDDLKQPVMDASQIYSPLRPYFAFKEMPLQKIAGKTLIREQGWLERPNNTPEHKKDSSPKKPGLLDSLKKIAKEMTESKANRRPRDSEKDVKSQQVTISLDPREQSLLYCELEFHVSNALNTYITNELNHGRLNPDKLKKVADGWNQKGRPRVIGFRFDLETQLELVHLHINEFRFFGRRQGNPVEIAGLLHAMKVNARAMRTRTYCQPDSVVAKQLVDSQSFCNTIGCSDAQQIAIAEIAQFFKVIVEREQAYRERLARENRATILPHIQGTRQWEAPQDVTWAADGHGRLHYVPEDQEAKAEAHRYKN</sequence>
<dbReference type="Proteomes" id="UP000186583">
    <property type="component" value="Unassembled WGS sequence"/>
</dbReference>
<feature type="region of interest" description="Disordered" evidence="1">
    <location>
        <begin position="178"/>
        <end position="220"/>
    </location>
</feature>
<name>A0A1Q8RY04_9PEZI</name>
<organism evidence="2 3">
    <name type="scientific">Colletotrichum chlorophyti</name>
    <dbReference type="NCBI Taxonomy" id="708187"/>
    <lineage>
        <taxon>Eukaryota</taxon>
        <taxon>Fungi</taxon>
        <taxon>Dikarya</taxon>
        <taxon>Ascomycota</taxon>
        <taxon>Pezizomycotina</taxon>
        <taxon>Sordariomycetes</taxon>
        <taxon>Hypocreomycetidae</taxon>
        <taxon>Glomerellales</taxon>
        <taxon>Glomerellaceae</taxon>
        <taxon>Colletotrichum</taxon>
    </lineage>
</organism>
<feature type="compositionally biased region" description="Polar residues" evidence="1">
    <location>
        <begin position="194"/>
        <end position="218"/>
    </location>
</feature>
<dbReference type="EMBL" id="MPGH01000060">
    <property type="protein sequence ID" value="OLN91995.1"/>
    <property type="molecule type" value="Genomic_DNA"/>
</dbReference>
<evidence type="ECO:0000256" key="1">
    <source>
        <dbReference type="SAM" id="MobiDB-lite"/>
    </source>
</evidence>
<feature type="compositionally biased region" description="Basic and acidic residues" evidence="1">
    <location>
        <begin position="71"/>
        <end position="81"/>
    </location>
</feature>
<feature type="compositionally biased region" description="Basic and acidic residues" evidence="1">
    <location>
        <begin position="346"/>
        <end position="362"/>
    </location>
</feature>
<comment type="caution">
    <text evidence="2">The sequence shown here is derived from an EMBL/GenBank/DDBJ whole genome shotgun (WGS) entry which is preliminary data.</text>
</comment>
<gene>
    <name evidence="2" type="ORF">CCHL11_01656</name>
</gene>
<feature type="compositionally biased region" description="Basic residues" evidence="1">
    <location>
        <begin position="29"/>
        <end position="43"/>
    </location>
</feature>
<feature type="region of interest" description="Disordered" evidence="1">
    <location>
        <begin position="1"/>
        <end position="138"/>
    </location>
</feature>
<accession>A0A1Q8RY04</accession>
<feature type="region of interest" description="Disordered" evidence="1">
    <location>
        <begin position="310"/>
        <end position="334"/>
    </location>
</feature>
<evidence type="ECO:0000313" key="2">
    <source>
        <dbReference type="EMBL" id="OLN91995.1"/>
    </source>
</evidence>